<sequence length="162" mass="18904">ILGNDFFKQTSSKIDYAKEYLDVSGVNIPFFSSETIIAPPRSKSLFYVRIGNPEVKTGYVLKLKIAHGIYLGDTIVKNVSGKVYLNIISTLDEEVTKLCKRKSKYKERTEQENRNEPTKNISRKYLVVSEEIERDRLTEITELLCLEHLNYQELNMRQYRFP</sequence>
<dbReference type="EMBL" id="KQ976734">
    <property type="protein sequence ID" value="KYM76154.1"/>
    <property type="molecule type" value="Genomic_DNA"/>
</dbReference>
<dbReference type="Proteomes" id="UP000078540">
    <property type="component" value="Unassembled WGS sequence"/>
</dbReference>
<dbReference type="STRING" id="520822.A0A151HYQ3"/>
<gene>
    <name evidence="1" type="ORF">ALC53_13441</name>
</gene>
<organism evidence="1 2">
    <name type="scientific">Atta colombica</name>
    <dbReference type="NCBI Taxonomy" id="520822"/>
    <lineage>
        <taxon>Eukaryota</taxon>
        <taxon>Metazoa</taxon>
        <taxon>Ecdysozoa</taxon>
        <taxon>Arthropoda</taxon>
        <taxon>Hexapoda</taxon>
        <taxon>Insecta</taxon>
        <taxon>Pterygota</taxon>
        <taxon>Neoptera</taxon>
        <taxon>Endopterygota</taxon>
        <taxon>Hymenoptera</taxon>
        <taxon>Apocrita</taxon>
        <taxon>Aculeata</taxon>
        <taxon>Formicoidea</taxon>
        <taxon>Formicidae</taxon>
        <taxon>Myrmicinae</taxon>
        <taxon>Atta</taxon>
    </lineage>
</organism>
<feature type="non-terminal residue" evidence="1">
    <location>
        <position position="1"/>
    </location>
</feature>
<evidence type="ECO:0000313" key="2">
    <source>
        <dbReference type="Proteomes" id="UP000078540"/>
    </source>
</evidence>
<proteinExistence type="predicted"/>
<dbReference type="AlphaFoldDB" id="A0A151HYQ3"/>
<evidence type="ECO:0000313" key="1">
    <source>
        <dbReference type="EMBL" id="KYM76154.1"/>
    </source>
</evidence>
<reference evidence="1 2" key="1">
    <citation type="submission" date="2015-09" db="EMBL/GenBank/DDBJ databases">
        <title>Atta colombica WGS genome.</title>
        <authorList>
            <person name="Nygaard S."/>
            <person name="Hu H."/>
            <person name="Boomsma J."/>
            <person name="Zhang G."/>
        </authorList>
    </citation>
    <scope>NUCLEOTIDE SEQUENCE [LARGE SCALE GENOMIC DNA]</scope>
    <source>
        <strain evidence="1">Treedump-2</strain>
        <tissue evidence="1">Whole body</tissue>
    </source>
</reference>
<name>A0A151HYQ3_9HYME</name>
<accession>A0A151HYQ3</accession>
<keyword evidence="2" id="KW-1185">Reference proteome</keyword>
<protein>
    <submittedName>
        <fullName evidence="1">Uncharacterized protein</fullName>
    </submittedName>
</protein>